<feature type="binding site" evidence="4">
    <location>
        <begin position="83"/>
        <end position="84"/>
    </location>
    <ligand>
        <name>5-phospho-alpha-D-ribose 1-diphosphate</name>
        <dbReference type="ChEBI" id="CHEBI:58017"/>
    </ligand>
</feature>
<comment type="catalytic activity">
    <reaction evidence="4">
        <text>N-(5-phospho-beta-D-ribosyl)anthranilate + diphosphate = 5-phospho-alpha-D-ribose 1-diphosphate + anthranilate</text>
        <dbReference type="Rhea" id="RHEA:11768"/>
        <dbReference type="ChEBI" id="CHEBI:16567"/>
        <dbReference type="ChEBI" id="CHEBI:18277"/>
        <dbReference type="ChEBI" id="CHEBI:33019"/>
        <dbReference type="ChEBI" id="CHEBI:58017"/>
        <dbReference type="EC" id="2.4.2.18"/>
    </reaction>
</comment>
<dbReference type="InterPro" id="IPR000312">
    <property type="entry name" value="Glycosyl_Trfase_fam3"/>
</dbReference>
<feature type="binding site" evidence="4">
    <location>
        <position position="80"/>
    </location>
    <ligand>
        <name>anthranilate</name>
        <dbReference type="ChEBI" id="CHEBI:16567"/>
        <label>1</label>
    </ligand>
</feature>
<dbReference type="SUPFAM" id="SSF52418">
    <property type="entry name" value="Nucleoside phosphorylase/phosphoribosyltransferase catalytic domain"/>
    <property type="match status" value="1"/>
</dbReference>
<dbReference type="EMBL" id="JBHSAB010000001">
    <property type="protein sequence ID" value="MFC3907654.1"/>
    <property type="molecule type" value="Genomic_DNA"/>
</dbReference>
<accession>A0ABV8CBH2</accession>
<name>A0ABV8CBH2_9GAMM</name>
<feature type="binding site" evidence="4">
    <location>
        <position position="92"/>
    </location>
    <ligand>
        <name>Mg(2+)</name>
        <dbReference type="ChEBI" id="CHEBI:18420"/>
        <label>1</label>
    </ligand>
</feature>
<comment type="pathway">
    <text evidence="4">Amino-acid biosynthesis; L-tryptophan biosynthesis; L-tryptophan from chorismate: step 2/5.</text>
</comment>
<dbReference type="PANTHER" id="PTHR43285">
    <property type="entry name" value="ANTHRANILATE PHOSPHORIBOSYLTRANSFERASE"/>
    <property type="match status" value="1"/>
</dbReference>
<evidence type="ECO:0000256" key="2">
    <source>
        <dbReference type="ARBA" id="ARBA00022679"/>
    </source>
</evidence>
<feature type="binding site" evidence="4">
    <location>
        <position position="166"/>
    </location>
    <ligand>
        <name>anthranilate</name>
        <dbReference type="ChEBI" id="CHEBI:16567"/>
        <label>2</label>
    </ligand>
</feature>
<evidence type="ECO:0000256" key="4">
    <source>
        <dbReference type="HAMAP-Rule" id="MF_00211"/>
    </source>
</evidence>
<keyword evidence="8" id="KW-1185">Reference proteome</keyword>
<keyword evidence="4" id="KW-0460">Magnesium</keyword>
<feature type="binding site" evidence="4">
    <location>
        <begin position="108"/>
        <end position="116"/>
    </location>
    <ligand>
        <name>5-phospho-alpha-D-ribose 1-diphosphate</name>
        <dbReference type="ChEBI" id="CHEBI:58017"/>
    </ligand>
</feature>
<protein>
    <recommendedName>
        <fullName evidence="4">Anthranilate phosphoribosyltransferase</fullName>
        <ecNumber evidence="4">2.4.2.18</ecNumber>
    </recommendedName>
</protein>
<dbReference type="Gene3D" id="1.20.970.10">
    <property type="entry name" value="Transferase, Pyrimidine Nucleoside Phosphorylase, Chain C"/>
    <property type="match status" value="1"/>
</dbReference>
<comment type="caution">
    <text evidence="7">The sequence shown here is derived from an EMBL/GenBank/DDBJ whole genome shotgun (WGS) entry which is preliminary data.</text>
</comment>
<sequence>MNIKQVFEHLIAGNDLTGSEMEQLMQSCMRGELTDVQLGAFLALMRMKGETVDELTAAASTMLDFARLVDLGDDLIDIVGTGGDGKNTFNVSTVSSVVAAAAGAKVAKHGSRSVSSSSGSSDLLTQAGIRLELDEQQLQQCIKQHNLCFLFAPHFHPALQQAKTARQQLGVRSFFNLLGPLVNPARVKRQVIGVFDKRWQQPLLEVLVNLGSERCMVITSRDGLDEASIAAVSDVLEYDRGTIRQWTIEPERYDCDHENLDAVIVDSSAKSLELINAVLAGQSGAARDIVLLNTAAALVCADIAATMEEGVLCAADAIDSGRAKELFDRLKAFSQSL</sequence>
<evidence type="ECO:0000259" key="6">
    <source>
        <dbReference type="Pfam" id="PF02885"/>
    </source>
</evidence>
<feature type="binding site" evidence="4">
    <location>
        <position position="226"/>
    </location>
    <ligand>
        <name>Mg(2+)</name>
        <dbReference type="ChEBI" id="CHEBI:18420"/>
        <label>2</label>
    </ligand>
</feature>
<comment type="similarity">
    <text evidence="4">Belongs to the anthranilate phosphoribosyltransferase family.</text>
</comment>
<comment type="subunit">
    <text evidence="4">Homodimer.</text>
</comment>
<evidence type="ECO:0000313" key="7">
    <source>
        <dbReference type="EMBL" id="MFC3907654.1"/>
    </source>
</evidence>
<dbReference type="Pfam" id="PF02885">
    <property type="entry name" value="Glycos_trans_3N"/>
    <property type="match status" value="1"/>
</dbReference>
<dbReference type="GO" id="GO:0004048">
    <property type="term" value="F:anthranilate phosphoribosyltransferase activity"/>
    <property type="evidence" value="ECO:0007669"/>
    <property type="project" value="UniProtKB-EC"/>
</dbReference>
<evidence type="ECO:0000256" key="1">
    <source>
        <dbReference type="ARBA" id="ARBA00022676"/>
    </source>
</evidence>
<comment type="function">
    <text evidence="4">Catalyzes the transfer of the phosphoribosyl group of 5-phosphorylribose-1-pyrophosphate (PRPP) to anthranilate to yield N-(5'-phosphoribosyl)-anthranilate (PRA).</text>
</comment>
<dbReference type="Gene3D" id="3.40.1030.10">
    <property type="entry name" value="Nucleoside phosphorylase/phosphoribosyltransferase catalytic domain"/>
    <property type="match status" value="1"/>
</dbReference>
<dbReference type="HAMAP" id="MF_00211">
    <property type="entry name" value="TrpD"/>
    <property type="match status" value="1"/>
</dbReference>
<feature type="binding site" evidence="4">
    <location>
        <position position="80"/>
    </location>
    <ligand>
        <name>5-phospho-alpha-D-ribose 1-diphosphate</name>
        <dbReference type="ChEBI" id="CHEBI:58017"/>
    </ligand>
</feature>
<keyword evidence="4" id="KW-0057">Aromatic amino acid biosynthesis</keyword>
<feature type="binding site" evidence="4">
    <location>
        <position position="120"/>
    </location>
    <ligand>
        <name>5-phospho-alpha-D-ribose 1-diphosphate</name>
        <dbReference type="ChEBI" id="CHEBI:58017"/>
    </ligand>
</feature>
<dbReference type="RefSeq" id="WP_382340842.1">
    <property type="nucleotide sequence ID" value="NZ_JBHSAB010000001.1"/>
</dbReference>
<feature type="binding site" evidence="4">
    <location>
        <position position="226"/>
    </location>
    <ligand>
        <name>Mg(2+)</name>
        <dbReference type="ChEBI" id="CHEBI:18420"/>
        <label>1</label>
    </ligand>
</feature>
<reference evidence="8" key="1">
    <citation type="journal article" date="2019" name="Int. J. Syst. Evol. Microbiol.">
        <title>The Global Catalogue of Microorganisms (GCM) 10K type strain sequencing project: providing services to taxonomists for standard genome sequencing and annotation.</title>
        <authorList>
            <consortium name="The Broad Institute Genomics Platform"/>
            <consortium name="The Broad Institute Genome Sequencing Center for Infectious Disease"/>
            <person name="Wu L."/>
            <person name="Ma J."/>
        </authorList>
    </citation>
    <scope>NUCLEOTIDE SEQUENCE [LARGE SCALE GENOMIC DNA]</scope>
    <source>
        <strain evidence="8">CCUG 59858</strain>
    </source>
</reference>
<feature type="domain" description="Glycosyl transferase family 3" evidence="5">
    <location>
        <begin position="73"/>
        <end position="323"/>
    </location>
</feature>
<dbReference type="InterPro" id="IPR017459">
    <property type="entry name" value="Glycosyl_Trfase_fam3_N_dom"/>
</dbReference>
<keyword evidence="3 4" id="KW-0822">Tryptophan biosynthesis</keyword>
<dbReference type="SUPFAM" id="SSF47648">
    <property type="entry name" value="Nucleoside phosphorylase/phosphoribosyltransferase N-terminal domain"/>
    <property type="match status" value="1"/>
</dbReference>
<comment type="caution">
    <text evidence="4">Lacks conserved residue(s) required for the propagation of feature annotation.</text>
</comment>
<dbReference type="EC" id="2.4.2.18" evidence="4"/>
<keyword evidence="2 4" id="KW-0808">Transferase</keyword>
<dbReference type="InterPro" id="IPR005940">
    <property type="entry name" value="Anthranilate_Pribosyl_Tfrase"/>
</dbReference>
<proteinExistence type="inferred from homology"/>
<comment type="cofactor">
    <cofactor evidence="4">
        <name>Mg(2+)</name>
        <dbReference type="ChEBI" id="CHEBI:18420"/>
    </cofactor>
    <text evidence="4">Binds 2 magnesium ions per monomer.</text>
</comment>
<evidence type="ECO:0000259" key="5">
    <source>
        <dbReference type="Pfam" id="PF00591"/>
    </source>
</evidence>
<dbReference type="InterPro" id="IPR035902">
    <property type="entry name" value="Nuc_phospho_transferase"/>
</dbReference>
<keyword evidence="1 4" id="KW-0328">Glycosyltransferase</keyword>
<dbReference type="Pfam" id="PF00591">
    <property type="entry name" value="Glycos_transf_3"/>
    <property type="match status" value="1"/>
</dbReference>
<feature type="binding site" evidence="4">
    <location>
        <begin position="90"/>
        <end position="93"/>
    </location>
    <ligand>
        <name>5-phospho-alpha-D-ribose 1-diphosphate</name>
        <dbReference type="ChEBI" id="CHEBI:58017"/>
    </ligand>
</feature>
<evidence type="ECO:0000256" key="3">
    <source>
        <dbReference type="ARBA" id="ARBA00022822"/>
    </source>
</evidence>
<dbReference type="PANTHER" id="PTHR43285:SF2">
    <property type="entry name" value="ANTHRANILATE PHOSPHORIBOSYLTRANSFERASE"/>
    <property type="match status" value="1"/>
</dbReference>
<dbReference type="Proteomes" id="UP001595758">
    <property type="component" value="Unassembled WGS sequence"/>
</dbReference>
<keyword evidence="4" id="KW-0028">Amino-acid biosynthesis</keyword>
<evidence type="ECO:0000313" key="8">
    <source>
        <dbReference type="Proteomes" id="UP001595758"/>
    </source>
</evidence>
<feature type="binding site" evidence="4">
    <location>
        <position position="88"/>
    </location>
    <ligand>
        <name>5-phospho-alpha-D-ribose 1-diphosphate</name>
        <dbReference type="ChEBI" id="CHEBI:58017"/>
    </ligand>
</feature>
<gene>
    <name evidence="4 7" type="primary">trpD</name>
    <name evidence="7" type="ORF">ACFORL_00990</name>
</gene>
<feature type="domain" description="Glycosyl transferase family 3 N-terminal" evidence="6">
    <location>
        <begin position="4"/>
        <end position="66"/>
    </location>
</feature>
<dbReference type="NCBIfam" id="TIGR01245">
    <property type="entry name" value="trpD"/>
    <property type="match status" value="1"/>
</dbReference>
<feature type="binding site" evidence="4">
    <location>
        <position position="225"/>
    </location>
    <ligand>
        <name>Mg(2+)</name>
        <dbReference type="ChEBI" id="CHEBI:18420"/>
        <label>2</label>
    </ligand>
</feature>
<dbReference type="InterPro" id="IPR036320">
    <property type="entry name" value="Glycosyl_Trfase_fam3_N_dom_sf"/>
</dbReference>
<keyword evidence="4" id="KW-0479">Metal-binding</keyword>
<organism evidence="7 8">
    <name type="scientific">Legionella dresdenensis</name>
    <dbReference type="NCBI Taxonomy" id="450200"/>
    <lineage>
        <taxon>Bacteria</taxon>
        <taxon>Pseudomonadati</taxon>
        <taxon>Pseudomonadota</taxon>
        <taxon>Gammaproteobacteria</taxon>
        <taxon>Legionellales</taxon>
        <taxon>Legionellaceae</taxon>
        <taxon>Legionella</taxon>
    </lineage>
</organism>